<dbReference type="Pfam" id="PF00078">
    <property type="entry name" value="RVT_1"/>
    <property type="match status" value="1"/>
</dbReference>
<dbReference type="PANTHER" id="PTHR24559">
    <property type="entry name" value="TRANSPOSON TY3-I GAG-POL POLYPROTEIN"/>
    <property type="match status" value="1"/>
</dbReference>
<feature type="domain" description="Reverse transcriptase" evidence="1">
    <location>
        <begin position="123"/>
        <end position="205"/>
    </location>
</feature>
<dbReference type="Gene3D" id="3.10.10.10">
    <property type="entry name" value="HIV Type 1 Reverse Transcriptase, subunit A, domain 1"/>
    <property type="match status" value="1"/>
</dbReference>
<dbReference type="InterPro" id="IPR053134">
    <property type="entry name" value="RNA-dir_DNA_polymerase"/>
</dbReference>
<reference evidence="2" key="2">
    <citation type="journal article" date="2024" name="Plant">
        <title>Genomic evolution and insights into agronomic trait innovations of Sesamum species.</title>
        <authorList>
            <person name="Miao H."/>
            <person name="Wang L."/>
            <person name="Qu L."/>
            <person name="Liu H."/>
            <person name="Sun Y."/>
            <person name="Le M."/>
            <person name="Wang Q."/>
            <person name="Wei S."/>
            <person name="Zheng Y."/>
            <person name="Lin W."/>
            <person name="Duan Y."/>
            <person name="Cao H."/>
            <person name="Xiong S."/>
            <person name="Wang X."/>
            <person name="Wei L."/>
            <person name="Li C."/>
            <person name="Ma Q."/>
            <person name="Ju M."/>
            <person name="Zhao R."/>
            <person name="Li G."/>
            <person name="Mu C."/>
            <person name="Tian Q."/>
            <person name="Mei H."/>
            <person name="Zhang T."/>
            <person name="Gao T."/>
            <person name="Zhang H."/>
        </authorList>
    </citation>
    <scope>NUCLEOTIDE SEQUENCE</scope>
    <source>
        <strain evidence="2">G02</strain>
    </source>
</reference>
<dbReference type="SUPFAM" id="SSF56672">
    <property type="entry name" value="DNA/RNA polymerases"/>
    <property type="match status" value="1"/>
</dbReference>
<evidence type="ECO:0000313" key="2">
    <source>
        <dbReference type="EMBL" id="KAL0404365.1"/>
    </source>
</evidence>
<reference evidence="2" key="1">
    <citation type="submission" date="2020-06" db="EMBL/GenBank/DDBJ databases">
        <authorList>
            <person name="Li T."/>
            <person name="Hu X."/>
            <person name="Zhang T."/>
            <person name="Song X."/>
            <person name="Zhang H."/>
            <person name="Dai N."/>
            <person name="Sheng W."/>
            <person name="Hou X."/>
            <person name="Wei L."/>
        </authorList>
    </citation>
    <scope>NUCLEOTIDE SEQUENCE</scope>
    <source>
        <strain evidence="2">G02</strain>
        <tissue evidence="2">Leaf</tissue>
    </source>
</reference>
<protein>
    <submittedName>
        <fullName evidence="2">Retrovirus-related Pol polyprotein from transposon gypsy</fullName>
    </submittedName>
</protein>
<dbReference type="Gene3D" id="3.30.70.270">
    <property type="match status" value="1"/>
</dbReference>
<proteinExistence type="predicted"/>
<dbReference type="AlphaFoldDB" id="A0AAW2THF5"/>
<dbReference type="CDD" id="cd01647">
    <property type="entry name" value="RT_LTR"/>
    <property type="match status" value="1"/>
</dbReference>
<organism evidence="2">
    <name type="scientific">Sesamum radiatum</name>
    <name type="common">Black benniseed</name>
    <dbReference type="NCBI Taxonomy" id="300843"/>
    <lineage>
        <taxon>Eukaryota</taxon>
        <taxon>Viridiplantae</taxon>
        <taxon>Streptophyta</taxon>
        <taxon>Embryophyta</taxon>
        <taxon>Tracheophyta</taxon>
        <taxon>Spermatophyta</taxon>
        <taxon>Magnoliopsida</taxon>
        <taxon>eudicotyledons</taxon>
        <taxon>Gunneridae</taxon>
        <taxon>Pentapetalae</taxon>
        <taxon>asterids</taxon>
        <taxon>lamiids</taxon>
        <taxon>Lamiales</taxon>
        <taxon>Pedaliaceae</taxon>
        <taxon>Sesamum</taxon>
    </lineage>
</organism>
<dbReference type="InterPro" id="IPR043128">
    <property type="entry name" value="Rev_trsase/Diguanyl_cyclase"/>
</dbReference>
<accession>A0AAW2THF5</accession>
<comment type="caution">
    <text evidence="2">The sequence shown here is derived from an EMBL/GenBank/DDBJ whole genome shotgun (WGS) entry which is preliminary data.</text>
</comment>
<dbReference type="InterPro" id="IPR000477">
    <property type="entry name" value="RT_dom"/>
</dbReference>
<evidence type="ECO:0000259" key="1">
    <source>
        <dbReference type="Pfam" id="PF00078"/>
    </source>
</evidence>
<sequence>MKPERIKPVEDHKEIELFSGKIGTTTRIGSQINPDLETLTIDFLRKNSDMFVWSPSDFQGIDPEVIVRRLNVDPQSRSVKQKKRAFGAERNKIIEEEVSKLLKACYISEIQYTDWLSNVVVLPKASGKWRMCTDFTDLNKACPKDPYPLPRIDLLVDSTAGCALFSMMDAYQGYHQIFMADEDREKTSFVMKNGVYCYNVMPFTLSSSSRDQFPSGFLNVSVCWIWSNGTTCSYSCFDSCSGSCPYVSSSVIC</sequence>
<dbReference type="InterPro" id="IPR043502">
    <property type="entry name" value="DNA/RNA_pol_sf"/>
</dbReference>
<name>A0AAW2THF5_SESRA</name>
<dbReference type="PANTHER" id="PTHR24559:SF430">
    <property type="entry name" value="RNA-DIRECTED DNA POLYMERASE"/>
    <property type="match status" value="1"/>
</dbReference>
<gene>
    <name evidence="2" type="ORF">Sradi_2077300</name>
</gene>
<dbReference type="EMBL" id="JACGWJ010000008">
    <property type="protein sequence ID" value="KAL0404365.1"/>
    <property type="molecule type" value="Genomic_DNA"/>
</dbReference>